<dbReference type="EMBL" id="RBSQ01000265">
    <property type="protein sequence ID" value="RMS61679.1"/>
    <property type="molecule type" value="Genomic_DNA"/>
</dbReference>
<dbReference type="Proteomes" id="UP000194857">
    <property type="component" value="Unassembled WGS sequence"/>
</dbReference>
<organism evidence="3 5">
    <name type="scientific">Pseudomonas aeruginosa</name>
    <dbReference type="NCBI Taxonomy" id="287"/>
    <lineage>
        <taxon>Bacteria</taxon>
        <taxon>Pseudomonadati</taxon>
        <taxon>Pseudomonadota</taxon>
        <taxon>Gammaproteobacteria</taxon>
        <taxon>Pseudomonadales</taxon>
        <taxon>Pseudomonadaceae</taxon>
        <taxon>Pseudomonas</taxon>
    </lineage>
</organism>
<dbReference type="Proteomes" id="UP000270834">
    <property type="component" value="Unassembled WGS sequence"/>
</dbReference>
<evidence type="ECO:0000256" key="1">
    <source>
        <dbReference type="SAM" id="Phobius"/>
    </source>
</evidence>
<keyword evidence="1" id="KW-0472">Membrane</keyword>
<evidence type="ECO:0000313" key="5">
    <source>
        <dbReference type="Proteomes" id="UP000270834"/>
    </source>
</evidence>
<sequence length="140" mass="16352">MEACDTAGIMDAITAVTGVLTLLVAWAALFSWRRQERQKAILAWKADLVDYAYGFPNLPVIWGYQTHKDEIDQAAERFYRCVKSYMVMRELVSRKRMKAYERIWRQAHFVHEKCTFEGQMTCAIARDLLSQAYLNDFLKS</sequence>
<reference evidence="3 5" key="2">
    <citation type="submission" date="2018-08" db="EMBL/GenBank/DDBJ databases">
        <title>Recombination of ecologically and evolutionarily significant loci maintains genetic cohesion in the Pseudomonas syringae species complex.</title>
        <authorList>
            <person name="Dillon M."/>
            <person name="Thakur S."/>
            <person name="Almeida R.N.D."/>
            <person name="Weir B.S."/>
            <person name="Guttman D.S."/>
        </authorList>
    </citation>
    <scope>NUCLEOTIDE SEQUENCE [LARGE SCALE GENOMIC DNA]</scope>
    <source>
        <strain evidence="3 5">ICMP 7846</strain>
    </source>
</reference>
<keyword evidence="1" id="KW-0812">Transmembrane</keyword>
<protein>
    <submittedName>
        <fullName evidence="3">Uncharacterized protein</fullName>
    </submittedName>
</protein>
<name>A0A081HQF7_PSEAI</name>
<dbReference type="EMBL" id="NFFZ01000007">
    <property type="protein sequence ID" value="OTI61465.1"/>
    <property type="molecule type" value="Genomic_DNA"/>
</dbReference>
<gene>
    <name evidence="3" type="ORF">ALP65_00688</name>
    <name evidence="2" type="ORF">CAZ10_16470</name>
</gene>
<dbReference type="AlphaFoldDB" id="A0A081HQF7"/>
<feature type="transmembrane region" description="Helical" evidence="1">
    <location>
        <begin position="12"/>
        <end position="32"/>
    </location>
</feature>
<accession>A0A081HQF7</accession>
<dbReference type="RefSeq" id="WP_003118121.1">
    <property type="nucleotide sequence ID" value="NZ_AP014651.1"/>
</dbReference>
<keyword evidence="1" id="KW-1133">Transmembrane helix</keyword>
<evidence type="ECO:0000313" key="3">
    <source>
        <dbReference type="EMBL" id="RMS61679.1"/>
    </source>
</evidence>
<proteinExistence type="predicted"/>
<accession>A0A1S1C0M4</accession>
<comment type="caution">
    <text evidence="3">The sequence shown here is derived from an EMBL/GenBank/DDBJ whole genome shotgun (WGS) entry which is preliminary data.</text>
</comment>
<reference evidence="2 4" key="1">
    <citation type="submission" date="2017-05" db="EMBL/GenBank/DDBJ databases">
        <authorList>
            <person name="Song R."/>
            <person name="Chenine A.L."/>
            <person name="Ruprecht R.M."/>
        </authorList>
    </citation>
    <scope>NUCLEOTIDE SEQUENCE [LARGE SCALE GENOMIC DNA]</scope>
    <source>
        <strain evidence="2 4">S567_C10_BS</strain>
    </source>
</reference>
<evidence type="ECO:0000313" key="4">
    <source>
        <dbReference type="Proteomes" id="UP000194857"/>
    </source>
</evidence>
<evidence type="ECO:0000313" key="2">
    <source>
        <dbReference type="EMBL" id="OTI61465.1"/>
    </source>
</evidence>